<dbReference type="SUPFAM" id="SSF53474">
    <property type="entry name" value="alpha/beta-Hydrolases"/>
    <property type="match status" value="1"/>
</dbReference>
<dbReference type="InterPro" id="IPR001375">
    <property type="entry name" value="Peptidase_S9_cat"/>
</dbReference>
<dbReference type="Pfam" id="PF00326">
    <property type="entry name" value="Peptidase_S9"/>
    <property type="match status" value="1"/>
</dbReference>
<evidence type="ECO:0000256" key="1">
    <source>
        <dbReference type="ARBA" id="ARBA00022801"/>
    </source>
</evidence>
<feature type="region of interest" description="Disordered" evidence="2">
    <location>
        <begin position="220"/>
        <end position="241"/>
    </location>
</feature>
<keyword evidence="5" id="KW-1185">Reference proteome</keyword>
<proteinExistence type="predicted"/>
<evidence type="ECO:0000313" key="5">
    <source>
        <dbReference type="Proteomes" id="UP001060336"/>
    </source>
</evidence>
<dbReference type="KEGG" id="naci:NUH88_21700"/>
<name>A0A9J7AS00_9PROT</name>
<dbReference type="EMBL" id="CP102480">
    <property type="protein sequence ID" value="UUX49990.1"/>
    <property type="molecule type" value="Genomic_DNA"/>
</dbReference>
<feature type="domain" description="Peptidase S9 prolyl oligopeptidase catalytic" evidence="3">
    <location>
        <begin position="391"/>
        <end position="563"/>
    </location>
</feature>
<dbReference type="InterPro" id="IPR029058">
    <property type="entry name" value="AB_hydrolase_fold"/>
</dbReference>
<sequence>MRVLTVDDILKLHSFDEFFGSQFSLSPDTSALAFSLHRGMKNAPRFGLGYFGGGARGRIGIADLSSGEIDWIEAPQDLGLSCPLFSPCGTRIAVAGCNGDFVSPFVIDASSGNVDRLTDRNLRLTIGRDPFQWLGETELACELFADEERPISLDIQYRGAEKAYRAWQTAWSGSAVTASVLGSDQAFPDYGANALLCLIDTTSGKVRDFPGAAAAPEKLKAFATRPARNSPQNRKSEDDRLPVQSKIFAEDANRGIAIHAVKEDDGTRLFKADAKSVSLLLETDTHLAEITPARDLIFPYKLEDGTDVQFRSLLPPGKRPNIAGPAIMWVYPGQAVSLERDYHSRINSPTFFTLQLLAARGYTVLIPDIPFKPDENATCDISALLASTVRTACDAARSQDLYDPSHLHVMGTSMGGWAVQTLLAETDLFRSGISMAGISNLTYQDGQFDIRQRYDDTLGEWFKTRPQMLSRNWHLPGPPWDHPEIYIRNSPLFSAHRITAPLLLFHGDLDYVPITQSEEMFSALHRLGREVEFVRYWGEDHVYESPANIRDAWQRIFAWLNKHSPVDPPDN</sequence>
<evidence type="ECO:0000256" key="2">
    <source>
        <dbReference type="SAM" id="MobiDB-lite"/>
    </source>
</evidence>
<gene>
    <name evidence="4" type="ORF">NUH88_21700</name>
</gene>
<organism evidence="4 5">
    <name type="scientific">Nisaea acidiphila</name>
    <dbReference type="NCBI Taxonomy" id="1862145"/>
    <lineage>
        <taxon>Bacteria</taxon>
        <taxon>Pseudomonadati</taxon>
        <taxon>Pseudomonadota</taxon>
        <taxon>Alphaproteobacteria</taxon>
        <taxon>Rhodospirillales</taxon>
        <taxon>Thalassobaculaceae</taxon>
        <taxon>Nisaea</taxon>
    </lineage>
</organism>
<dbReference type="PANTHER" id="PTHR42776:SF27">
    <property type="entry name" value="DIPEPTIDYL PEPTIDASE FAMILY MEMBER 6"/>
    <property type="match status" value="1"/>
</dbReference>
<dbReference type="InterPro" id="IPR011042">
    <property type="entry name" value="6-blade_b-propeller_TolB-like"/>
</dbReference>
<dbReference type="SUPFAM" id="SSF82171">
    <property type="entry name" value="DPP6 N-terminal domain-like"/>
    <property type="match status" value="1"/>
</dbReference>
<protein>
    <submittedName>
        <fullName evidence="4">Prolyl oligopeptidase family serine peptidase</fullName>
    </submittedName>
</protein>
<dbReference type="Gene3D" id="3.40.50.1820">
    <property type="entry name" value="alpha/beta hydrolase"/>
    <property type="match status" value="1"/>
</dbReference>
<dbReference type="RefSeq" id="WP_257768936.1">
    <property type="nucleotide sequence ID" value="NZ_CP102480.1"/>
</dbReference>
<dbReference type="AlphaFoldDB" id="A0A9J7AS00"/>
<accession>A0A9J7AS00</accession>
<dbReference type="Proteomes" id="UP001060336">
    <property type="component" value="Chromosome"/>
</dbReference>
<keyword evidence="1" id="KW-0378">Hydrolase</keyword>
<reference evidence="4" key="1">
    <citation type="submission" date="2022-08" db="EMBL/GenBank/DDBJ databases">
        <title>Nisaea acidiphila sp. nov., isolated from a marine algal debris and emended description of the genus Nisaea Urios et al. 2008.</title>
        <authorList>
            <person name="Kwon K."/>
        </authorList>
    </citation>
    <scope>NUCLEOTIDE SEQUENCE</scope>
    <source>
        <strain evidence="4">MEBiC11861</strain>
    </source>
</reference>
<dbReference type="PANTHER" id="PTHR42776">
    <property type="entry name" value="SERINE PEPTIDASE S9 FAMILY MEMBER"/>
    <property type="match status" value="1"/>
</dbReference>
<dbReference type="GO" id="GO:0006508">
    <property type="term" value="P:proteolysis"/>
    <property type="evidence" value="ECO:0007669"/>
    <property type="project" value="InterPro"/>
</dbReference>
<dbReference type="GO" id="GO:0004252">
    <property type="term" value="F:serine-type endopeptidase activity"/>
    <property type="evidence" value="ECO:0007669"/>
    <property type="project" value="TreeGrafter"/>
</dbReference>
<dbReference type="Gene3D" id="2.120.10.30">
    <property type="entry name" value="TolB, C-terminal domain"/>
    <property type="match status" value="1"/>
</dbReference>
<evidence type="ECO:0000259" key="3">
    <source>
        <dbReference type="Pfam" id="PF00326"/>
    </source>
</evidence>
<evidence type="ECO:0000313" key="4">
    <source>
        <dbReference type="EMBL" id="UUX49990.1"/>
    </source>
</evidence>